<evidence type="ECO:0000256" key="4">
    <source>
        <dbReference type="ARBA" id="ARBA00023235"/>
    </source>
</evidence>
<gene>
    <name evidence="7" type="ORF">M5J11_09400</name>
    <name evidence="8" type="ORF">PG365_04550</name>
</gene>
<dbReference type="AlphaFoldDB" id="A0AAX3S2R1"/>
<evidence type="ECO:0000313" key="9">
    <source>
        <dbReference type="Proteomes" id="UP001057142"/>
    </source>
</evidence>
<feature type="domain" description="Chorismate-utilising enzyme C-terminal" evidence="6">
    <location>
        <begin position="121"/>
        <end position="374"/>
    </location>
</feature>
<accession>A0AAX3S2R1</accession>
<dbReference type="PANTHER" id="PTHR42839">
    <property type="entry name" value="ISOCHORISMATE SYNTHASE ENTC"/>
    <property type="match status" value="1"/>
</dbReference>
<dbReference type="EMBL" id="CP116222">
    <property type="protein sequence ID" value="WFC07663.1"/>
    <property type="molecule type" value="Genomic_DNA"/>
</dbReference>
<comment type="catalytic activity">
    <reaction evidence="1">
        <text>chorismate = isochorismate</text>
        <dbReference type="Rhea" id="RHEA:18985"/>
        <dbReference type="ChEBI" id="CHEBI:29748"/>
        <dbReference type="ChEBI" id="CHEBI:29780"/>
        <dbReference type="EC" id="5.4.4.2"/>
    </reaction>
</comment>
<comment type="similarity">
    <text evidence="2">Belongs to the isochorismate synthase family.</text>
</comment>
<evidence type="ECO:0000259" key="6">
    <source>
        <dbReference type="Pfam" id="PF00425"/>
    </source>
</evidence>
<dbReference type="InterPro" id="IPR004561">
    <property type="entry name" value="IsoChor_synthase"/>
</dbReference>
<dbReference type="Pfam" id="PF00425">
    <property type="entry name" value="Chorismate_bind"/>
    <property type="match status" value="1"/>
</dbReference>
<proteinExistence type="inferred from homology"/>
<evidence type="ECO:0000313" key="8">
    <source>
        <dbReference type="EMBL" id="WFC07663.1"/>
    </source>
</evidence>
<name>A0AAX3S2R1_9GAMM</name>
<dbReference type="NCBIfam" id="TIGR00543">
    <property type="entry name" value="isochor_syn"/>
    <property type="match status" value="1"/>
</dbReference>
<keyword evidence="9" id="KW-1185">Reference proteome</keyword>
<keyword evidence="4 8" id="KW-0413">Isomerase</keyword>
<dbReference type="GO" id="GO:0008909">
    <property type="term" value="F:isochorismate synthase activity"/>
    <property type="evidence" value="ECO:0007669"/>
    <property type="project" value="UniProtKB-EC"/>
</dbReference>
<dbReference type="InterPro" id="IPR015890">
    <property type="entry name" value="Chorismate_C"/>
</dbReference>
<sequence>MSSVMCRSYSHIPLTIKKEDFIFTSPHKSLLAKGIFANLTLPAEQGHRHNSEFQRQIDQLLIQATRAGIKNPIIAGVIPFDKRHASALYIPQSYQWFDRHTLALPNTPVNVMGQLHQYLDHNDFCSMVKKALCALHGDTLDKVVLSRLLNIESIKPLNALSIWCQLHKQNPSSYNFYLPLSDCTLVGASPELLLRKQGDKLWSCPLAGTAKRGENSASDNLAKETLLTSSKDRYEHELVTKAIHHQLSAHCQDLTIPVPSLISTPKLWHLATEIEGLVKDKNESAISLACLLHPTPALCGTPSMIARDLITQLEPFDRQWFGGIIGWSDAEGNGEWVVVIRCGKVSTYRIELFAGAGIVPDSQPENEWCETSNKLGTMLSALNYQPC</sequence>
<evidence type="ECO:0000256" key="1">
    <source>
        <dbReference type="ARBA" id="ARBA00000799"/>
    </source>
</evidence>
<dbReference type="InterPro" id="IPR005801">
    <property type="entry name" value="ADC_synthase"/>
</dbReference>
<evidence type="ECO:0000256" key="3">
    <source>
        <dbReference type="ARBA" id="ARBA00012824"/>
    </source>
</evidence>
<evidence type="ECO:0000313" key="10">
    <source>
        <dbReference type="Proteomes" id="UP001222403"/>
    </source>
</evidence>
<evidence type="ECO:0000256" key="5">
    <source>
        <dbReference type="ARBA" id="ARBA00041564"/>
    </source>
</evidence>
<dbReference type="Gene3D" id="3.60.120.10">
    <property type="entry name" value="Anthranilate synthase"/>
    <property type="match status" value="1"/>
</dbReference>
<dbReference type="EMBL" id="CP097327">
    <property type="protein sequence ID" value="USB38668.1"/>
    <property type="molecule type" value="Genomic_DNA"/>
</dbReference>
<dbReference type="EC" id="5.4.4.2" evidence="3"/>
<reference evidence="7" key="1">
    <citation type="journal article" date="2022" name="Front. Microbiol.">
        <title>Identification of a novel aminoglycoside O-nucleotidyltransferase AadA33 in Providencia vermicola.</title>
        <authorList>
            <person name="Feng C."/>
            <person name="Gao M."/>
            <person name="Jiang W."/>
            <person name="Shi W."/>
            <person name="Li A."/>
            <person name="Liu S."/>
            <person name="Zhang L."/>
            <person name="Zhang X."/>
            <person name="Li Q."/>
            <person name="Lin H."/>
            <person name="Lu J."/>
            <person name="Li K."/>
            <person name="Zhang H."/>
            <person name="Hu Y."/>
            <person name="Bao Q."/>
            <person name="Lin X."/>
        </authorList>
    </citation>
    <scope>NUCLEOTIDE SEQUENCE</scope>
    <source>
        <strain evidence="7">P13</strain>
    </source>
</reference>
<protein>
    <recommendedName>
        <fullName evidence="3">isochorismate synthase</fullName>
        <ecNumber evidence="3">5.4.4.2</ecNumber>
    </recommendedName>
    <alternativeName>
        <fullName evidence="5">Isochorismate mutase</fullName>
    </alternativeName>
</protein>
<organism evidence="8 10">
    <name type="scientific">Providencia vermicola</name>
    <dbReference type="NCBI Taxonomy" id="333965"/>
    <lineage>
        <taxon>Bacteria</taxon>
        <taxon>Pseudomonadati</taxon>
        <taxon>Pseudomonadota</taxon>
        <taxon>Gammaproteobacteria</taxon>
        <taxon>Enterobacterales</taxon>
        <taxon>Morganellaceae</taxon>
        <taxon>Providencia</taxon>
    </lineage>
</organism>
<dbReference type="PANTHER" id="PTHR42839:SF2">
    <property type="entry name" value="ISOCHORISMATE SYNTHASE ENTC"/>
    <property type="match status" value="1"/>
</dbReference>
<dbReference type="RefSeq" id="WP_251465186.1">
    <property type="nucleotide sequence ID" value="NZ_CP097327.1"/>
</dbReference>
<reference evidence="8" key="2">
    <citation type="submission" date="2023-01" db="EMBL/GenBank/DDBJ databases">
        <title>The prevalence of carbapenem-resistant bacteria in aquaculture in China and the genetic diversity of carbapenem-resistant genes.</title>
        <authorList>
            <person name="Wen R."/>
        </authorList>
    </citation>
    <scope>NUCLEOTIDE SEQUENCE</scope>
    <source>
        <strain evidence="8">PVA41-chromosome</strain>
    </source>
</reference>
<evidence type="ECO:0000256" key="2">
    <source>
        <dbReference type="ARBA" id="ARBA00005297"/>
    </source>
</evidence>
<evidence type="ECO:0000313" key="7">
    <source>
        <dbReference type="EMBL" id="USB38668.1"/>
    </source>
</evidence>
<dbReference type="SUPFAM" id="SSF56322">
    <property type="entry name" value="ADC synthase"/>
    <property type="match status" value="1"/>
</dbReference>
<dbReference type="Proteomes" id="UP001057142">
    <property type="component" value="Chromosome"/>
</dbReference>
<dbReference type="Proteomes" id="UP001222403">
    <property type="component" value="Chromosome"/>
</dbReference>